<dbReference type="KEGG" id="hfl:PUV54_14390"/>
<dbReference type="PANTHER" id="PTHR18964">
    <property type="entry name" value="ROK (REPRESSOR, ORF, KINASE) FAMILY"/>
    <property type="match status" value="1"/>
</dbReference>
<dbReference type="GO" id="GO:0004396">
    <property type="term" value="F:hexokinase activity"/>
    <property type="evidence" value="ECO:0007669"/>
    <property type="project" value="TreeGrafter"/>
</dbReference>
<dbReference type="EMBL" id="CP118166">
    <property type="protein sequence ID" value="WDI31138.1"/>
    <property type="molecule type" value="Genomic_DNA"/>
</dbReference>
<evidence type="ECO:0000313" key="1">
    <source>
        <dbReference type="EMBL" id="WDI31138.1"/>
    </source>
</evidence>
<organism evidence="1 2">
    <name type="scientific">Hyphococcus flavus</name>
    <dbReference type="NCBI Taxonomy" id="1866326"/>
    <lineage>
        <taxon>Bacteria</taxon>
        <taxon>Pseudomonadati</taxon>
        <taxon>Pseudomonadota</taxon>
        <taxon>Alphaproteobacteria</taxon>
        <taxon>Parvularculales</taxon>
        <taxon>Parvularculaceae</taxon>
        <taxon>Hyphococcus</taxon>
    </lineage>
</organism>
<sequence length="304" mass="32276">MTYRIGVDLGGTKVSVAVLNSRNETVFSDRLPTPASEYGEVIDTVDALVQKALAFIDSVEINKIGIGIPGAMHQNAHTVKNANMQCLIGKPLKVDLEKRLNREFVIANDATCFTASEAADGAAKNERVVFGVILGTGAGGGIAFEGKPWAGLNSLAGEWGHNPFPFYGAPAKNRSCYCGKIDCNEQVISGPALAADYEIAAGKKISTKDLERAAKNGDEAAVTVLDEFHENLAKALSTIINLLDPSAIVVGGGVSNISSIYQEVPLRWGRYVFNASPDPAVIATKLLRNRWGDDSGVRGAAWLT</sequence>
<evidence type="ECO:0000313" key="2">
    <source>
        <dbReference type="Proteomes" id="UP001214043"/>
    </source>
</evidence>
<protein>
    <submittedName>
        <fullName evidence="1">ROK family protein</fullName>
    </submittedName>
</protein>
<dbReference type="Proteomes" id="UP001214043">
    <property type="component" value="Chromosome"/>
</dbReference>
<gene>
    <name evidence="1" type="ORF">PUV54_14390</name>
</gene>
<proteinExistence type="predicted"/>
<dbReference type="PANTHER" id="PTHR18964:SF174">
    <property type="entry name" value="D-ALLOSE KINASE-RELATED"/>
    <property type="match status" value="1"/>
</dbReference>
<keyword evidence="2" id="KW-1185">Reference proteome</keyword>
<dbReference type="SUPFAM" id="SSF53067">
    <property type="entry name" value="Actin-like ATPase domain"/>
    <property type="match status" value="1"/>
</dbReference>
<dbReference type="AlphaFoldDB" id="A0AAF0CFM4"/>
<dbReference type="InterPro" id="IPR000600">
    <property type="entry name" value="ROK"/>
</dbReference>
<name>A0AAF0CFM4_9PROT</name>
<dbReference type="RefSeq" id="WP_274492960.1">
    <property type="nucleotide sequence ID" value="NZ_CP118166.1"/>
</dbReference>
<dbReference type="Gene3D" id="3.30.420.40">
    <property type="match status" value="2"/>
</dbReference>
<dbReference type="InterPro" id="IPR043129">
    <property type="entry name" value="ATPase_NBD"/>
</dbReference>
<dbReference type="Pfam" id="PF00480">
    <property type="entry name" value="ROK"/>
    <property type="match status" value="1"/>
</dbReference>
<reference evidence="1" key="1">
    <citation type="submission" date="2023-02" db="EMBL/GenBank/DDBJ databases">
        <title>Genome sequence of Hyphococcus flavus.</title>
        <authorList>
            <person name="Rong J.-C."/>
            <person name="Zhao Q."/>
            <person name="Yi M."/>
            <person name="Wu J.-Y."/>
        </authorList>
    </citation>
    <scope>NUCLEOTIDE SEQUENCE</scope>
    <source>
        <strain evidence="1">MCCC 1K03223</strain>
    </source>
</reference>
<accession>A0AAF0CFM4</accession>